<gene>
    <name evidence="2" type="ORF">GCM10008023_41600</name>
</gene>
<protein>
    <submittedName>
        <fullName evidence="2">Galactose 1-dehydrogenase</fullName>
    </submittedName>
</protein>
<dbReference type="Proteomes" id="UP000652430">
    <property type="component" value="Unassembled WGS sequence"/>
</dbReference>
<dbReference type="PANTHER" id="PTHR43818:SF7">
    <property type="entry name" value="DEHYDROGENASE"/>
    <property type="match status" value="1"/>
</dbReference>
<evidence type="ECO:0000259" key="1">
    <source>
        <dbReference type="Pfam" id="PF01408"/>
    </source>
</evidence>
<dbReference type="InterPro" id="IPR000683">
    <property type="entry name" value="Gfo/Idh/MocA-like_OxRdtase_N"/>
</dbReference>
<dbReference type="InterPro" id="IPR050463">
    <property type="entry name" value="Gfo/Idh/MocA_oxidrdct_glycsds"/>
</dbReference>
<organism evidence="2 3">
    <name type="scientific">Sphingomonas glacialis</name>
    <dbReference type="NCBI Taxonomy" id="658225"/>
    <lineage>
        <taxon>Bacteria</taxon>
        <taxon>Pseudomonadati</taxon>
        <taxon>Pseudomonadota</taxon>
        <taxon>Alphaproteobacteria</taxon>
        <taxon>Sphingomonadales</taxon>
        <taxon>Sphingomonadaceae</taxon>
        <taxon>Sphingomonas</taxon>
    </lineage>
</organism>
<comment type="caution">
    <text evidence="2">The sequence shown here is derived from an EMBL/GenBank/DDBJ whole genome shotgun (WGS) entry which is preliminary data.</text>
</comment>
<evidence type="ECO:0000313" key="3">
    <source>
        <dbReference type="Proteomes" id="UP000652430"/>
    </source>
</evidence>
<sequence>MTNTSAKPLRLGIIGVGKIARDQHLPAIAASSDFILMAAASRHATLDDQPNFASIETMLADGPQLDAVSICTPPGGRDRIARAAIAAGKHVMIEKPPGATVSEVVALQQLASEQGVTLFASWHSREAAGVDAARNWLAQRIVTRVAIHWREDIRVWHPGQEWILAAGGFGVFDPGINALSIVTAILPQALIVESGTIVVPANRASPIAAQIALRLPNDAPVQLDLDFLQTGKQSWTIAVETTSGTLLLTEGGKRLFIDGAEEILDLDTGEYPRLYERFSALVRDRQSDVDLRPLQLVADAFLVSRHKRAVSFDF</sequence>
<dbReference type="EMBL" id="BNAQ01000017">
    <property type="protein sequence ID" value="GHH26678.1"/>
    <property type="molecule type" value="Genomic_DNA"/>
</dbReference>
<dbReference type="Pfam" id="PF01408">
    <property type="entry name" value="GFO_IDH_MocA"/>
    <property type="match status" value="1"/>
</dbReference>
<dbReference type="SUPFAM" id="SSF51735">
    <property type="entry name" value="NAD(P)-binding Rossmann-fold domains"/>
    <property type="match status" value="1"/>
</dbReference>
<evidence type="ECO:0000313" key="2">
    <source>
        <dbReference type="EMBL" id="GHH26678.1"/>
    </source>
</evidence>
<accession>A0ABQ3LUR9</accession>
<reference evidence="3" key="1">
    <citation type="journal article" date="2019" name="Int. J. Syst. Evol. Microbiol.">
        <title>The Global Catalogue of Microorganisms (GCM) 10K type strain sequencing project: providing services to taxonomists for standard genome sequencing and annotation.</title>
        <authorList>
            <consortium name="The Broad Institute Genomics Platform"/>
            <consortium name="The Broad Institute Genome Sequencing Center for Infectious Disease"/>
            <person name="Wu L."/>
            <person name="Ma J."/>
        </authorList>
    </citation>
    <scope>NUCLEOTIDE SEQUENCE [LARGE SCALE GENOMIC DNA]</scope>
    <source>
        <strain evidence="3">CGMCC 1.8957</strain>
    </source>
</reference>
<name>A0ABQ3LUR9_9SPHN</name>
<keyword evidence="3" id="KW-1185">Reference proteome</keyword>
<dbReference type="Gene3D" id="3.30.360.10">
    <property type="entry name" value="Dihydrodipicolinate Reductase, domain 2"/>
    <property type="match status" value="1"/>
</dbReference>
<dbReference type="RefSeq" id="WP_189677895.1">
    <property type="nucleotide sequence ID" value="NZ_BNAQ01000017.1"/>
</dbReference>
<dbReference type="PANTHER" id="PTHR43818">
    <property type="entry name" value="BCDNA.GH03377"/>
    <property type="match status" value="1"/>
</dbReference>
<proteinExistence type="predicted"/>
<feature type="domain" description="Gfo/Idh/MocA-like oxidoreductase N-terminal" evidence="1">
    <location>
        <begin position="9"/>
        <end position="119"/>
    </location>
</feature>
<dbReference type="Gene3D" id="3.40.50.720">
    <property type="entry name" value="NAD(P)-binding Rossmann-like Domain"/>
    <property type="match status" value="1"/>
</dbReference>
<dbReference type="InterPro" id="IPR036291">
    <property type="entry name" value="NAD(P)-bd_dom_sf"/>
</dbReference>